<evidence type="ECO:0000313" key="1">
    <source>
        <dbReference type="EMBL" id="TCK61118.1"/>
    </source>
</evidence>
<reference evidence="1 2" key="1">
    <citation type="submission" date="2019-03" db="EMBL/GenBank/DDBJ databases">
        <title>Genomic Encyclopedia of Type Strains, Phase IV (KMG-IV): sequencing the most valuable type-strain genomes for metagenomic binning, comparative biology and taxonomic classification.</title>
        <authorList>
            <person name="Goeker M."/>
        </authorList>
    </citation>
    <scope>NUCLEOTIDE SEQUENCE [LARGE SCALE GENOMIC DNA]</scope>
    <source>
        <strain evidence="1 2">DSM 18577</strain>
    </source>
</reference>
<dbReference type="AlphaFoldDB" id="A0A4R1K9M5"/>
<keyword evidence="1" id="KW-0456">Lyase</keyword>
<dbReference type="GO" id="GO:0016829">
    <property type="term" value="F:lyase activity"/>
    <property type="evidence" value="ECO:0007669"/>
    <property type="project" value="UniProtKB-KW"/>
</dbReference>
<gene>
    <name evidence="1" type="ORF">EV690_0561</name>
</gene>
<name>A0A4R1K9M5_9GAMM</name>
<dbReference type="Pfam" id="PF07450">
    <property type="entry name" value="HycH"/>
    <property type="match status" value="1"/>
</dbReference>
<keyword evidence="2" id="KW-1185">Reference proteome</keyword>
<protein>
    <submittedName>
        <fullName evidence="1">Hydrogenase-4 component J/formate hydrogenlyase maturation protein HycH</fullName>
    </submittedName>
</protein>
<comment type="caution">
    <text evidence="1">The sequence shown here is derived from an EMBL/GenBank/DDBJ whole genome shotgun (WGS) entry which is preliminary data.</text>
</comment>
<dbReference type="EMBL" id="SMGD01000006">
    <property type="protein sequence ID" value="TCK61118.1"/>
    <property type="molecule type" value="Genomic_DNA"/>
</dbReference>
<accession>A0A4R1K9M5</accession>
<evidence type="ECO:0000313" key="2">
    <source>
        <dbReference type="Proteomes" id="UP000295565"/>
    </source>
</evidence>
<dbReference type="InterPro" id="IPR010005">
    <property type="entry name" value="Formate_DH_maturation_HycH"/>
</dbReference>
<proteinExistence type="predicted"/>
<dbReference type="OrthoDB" id="3173483at2"/>
<organism evidence="1 2">
    <name type="scientific">Celerinatantimonas diazotrophica</name>
    <dbReference type="NCBI Taxonomy" id="412034"/>
    <lineage>
        <taxon>Bacteria</taxon>
        <taxon>Pseudomonadati</taxon>
        <taxon>Pseudomonadota</taxon>
        <taxon>Gammaproteobacteria</taxon>
        <taxon>Celerinatantimonadaceae</taxon>
        <taxon>Celerinatantimonas</taxon>
    </lineage>
</organism>
<dbReference type="NCBIfam" id="NF011664">
    <property type="entry name" value="PRK15084.1"/>
    <property type="match status" value="1"/>
</dbReference>
<dbReference type="RefSeq" id="WP_131911415.1">
    <property type="nucleotide sequence ID" value="NZ_OU594967.1"/>
</dbReference>
<dbReference type="Proteomes" id="UP000295565">
    <property type="component" value="Unassembled WGS sequence"/>
</dbReference>
<sequence>MSETVTFFALRRKFIDEKDSPAQSQQLVYYGLAIGHHLGVIDCFEPEFSCDYADYQRWLELIDEPYAHAKLAGLPKYGEIIIDASHVVMLATALKAMNEDCEPRFINWRDQLMQLLKMIQQEKAIHLIVRRLND</sequence>